<dbReference type="GO" id="GO:0016226">
    <property type="term" value="P:iron-sulfur cluster assembly"/>
    <property type="evidence" value="ECO:0007669"/>
    <property type="project" value="UniProtKB-UniRule"/>
</dbReference>
<dbReference type="PROSITE" id="PS50810">
    <property type="entry name" value="FRATAXIN_2"/>
    <property type="match status" value="1"/>
</dbReference>
<evidence type="ECO:0000256" key="4">
    <source>
        <dbReference type="HAMAP-Rule" id="MF_00142"/>
    </source>
</evidence>
<dbReference type="Proteomes" id="UP000319502">
    <property type="component" value="Unassembled WGS sequence"/>
</dbReference>
<evidence type="ECO:0000313" key="7">
    <source>
        <dbReference type="Proteomes" id="UP000318349"/>
    </source>
</evidence>
<dbReference type="GO" id="GO:0005737">
    <property type="term" value="C:cytoplasm"/>
    <property type="evidence" value="ECO:0007669"/>
    <property type="project" value="UniProtKB-ARBA"/>
</dbReference>
<dbReference type="OrthoDB" id="285675at2"/>
<comment type="caution">
    <text evidence="6">The sequence shown here is derived from an EMBL/GenBank/DDBJ whole genome shotgun (WGS) entry which is preliminary data.</text>
</comment>
<dbReference type="RefSeq" id="WP_144175452.1">
    <property type="nucleotide sequence ID" value="NZ_VMNK01000006.1"/>
</dbReference>
<dbReference type="SUPFAM" id="SSF55387">
    <property type="entry name" value="Frataxin/Nqo15-like"/>
    <property type="match status" value="1"/>
</dbReference>
<dbReference type="NCBIfam" id="TIGR03421">
    <property type="entry name" value="FeS_CyaY"/>
    <property type="match status" value="1"/>
</dbReference>
<dbReference type="Proteomes" id="UP000318349">
    <property type="component" value="Unassembled WGS sequence"/>
</dbReference>
<reference evidence="7 8" key="1">
    <citation type="submission" date="2019-07" db="EMBL/GenBank/DDBJ databases">
        <title>The pathways for chlorine oxyanion respiration interact through the shared metabolite chlorate.</title>
        <authorList>
            <person name="Barnum T.P."/>
            <person name="Cheng Y."/>
            <person name="Hill K.A."/>
            <person name="Lucas L.N."/>
            <person name="Carlson H.K."/>
            <person name="Coates J.D."/>
        </authorList>
    </citation>
    <scope>NUCLEOTIDE SEQUENCE [LARGE SCALE GENOMIC DNA]</scope>
    <source>
        <strain evidence="6 7">SFB-1</strain>
        <strain evidence="5 8">SFB-3</strain>
    </source>
</reference>
<protein>
    <recommendedName>
        <fullName evidence="4">Iron-sulfur cluster assembly protein CyaY</fullName>
    </recommendedName>
</protein>
<dbReference type="InterPro" id="IPR020895">
    <property type="entry name" value="Frataxin_CS"/>
</dbReference>
<organism evidence="6 7">
    <name type="scientific">Denitromonas halophila</name>
    <dbReference type="NCBI Taxonomy" id="1629404"/>
    <lineage>
        <taxon>Bacteria</taxon>
        <taxon>Pseudomonadati</taxon>
        <taxon>Pseudomonadota</taxon>
        <taxon>Betaproteobacteria</taxon>
        <taxon>Rhodocyclales</taxon>
        <taxon>Zoogloeaceae</taxon>
        <taxon>Denitromonas</taxon>
    </lineage>
</organism>
<comment type="function">
    <text evidence="4">Involved in iron-sulfur (Fe-S) cluster assembly. May act as a regulator of Fe-S biogenesis.</text>
</comment>
<dbReference type="EMBL" id="VMNI01000006">
    <property type="protein sequence ID" value="TVO77974.1"/>
    <property type="molecule type" value="Genomic_DNA"/>
</dbReference>
<dbReference type="InterPro" id="IPR036524">
    <property type="entry name" value="Frataxin/CyaY_sf"/>
</dbReference>
<sequence>MDESTFVAVAERELEKIEYALEACGAELDVEVQPGGVLEVSFDDDSKLVINRHVAAQEIWLAARSGGFHFRLQNGQWVDTRGGEELYIVLSRVTSDQGGRAVTVMPAA</sequence>
<dbReference type="HAMAP" id="MF_00142">
    <property type="entry name" value="CyaY"/>
    <property type="match status" value="1"/>
</dbReference>
<dbReference type="InterPro" id="IPR002908">
    <property type="entry name" value="Frataxin/CyaY"/>
</dbReference>
<dbReference type="Pfam" id="PF01491">
    <property type="entry name" value="Frataxin_Cyay"/>
    <property type="match status" value="1"/>
</dbReference>
<keyword evidence="8" id="KW-1185">Reference proteome</keyword>
<proteinExistence type="inferred from homology"/>
<dbReference type="PROSITE" id="PS01344">
    <property type="entry name" value="FRATAXIN_1"/>
    <property type="match status" value="1"/>
</dbReference>
<evidence type="ECO:0000313" key="6">
    <source>
        <dbReference type="EMBL" id="TVO77974.1"/>
    </source>
</evidence>
<evidence type="ECO:0000256" key="1">
    <source>
        <dbReference type="ARBA" id="ARBA00008183"/>
    </source>
</evidence>
<dbReference type="SMART" id="SM01219">
    <property type="entry name" value="Frataxin_Cyay"/>
    <property type="match status" value="1"/>
</dbReference>
<evidence type="ECO:0000313" key="8">
    <source>
        <dbReference type="Proteomes" id="UP000319502"/>
    </source>
</evidence>
<name>A0A557SKN5_9RHOO</name>
<dbReference type="GO" id="GO:0008199">
    <property type="term" value="F:ferric iron binding"/>
    <property type="evidence" value="ECO:0007669"/>
    <property type="project" value="InterPro"/>
</dbReference>
<dbReference type="Gene3D" id="3.30.920.10">
    <property type="entry name" value="Frataxin/CyaY"/>
    <property type="match status" value="1"/>
</dbReference>
<gene>
    <name evidence="4 6" type="primary">cyaY</name>
    <name evidence="6" type="ORF">FHP89_05680</name>
    <name evidence="5" type="ORF">FHP91_07985</name>
</gene>
<dbReference type="AlphaFoldDB" id="A0A557SKN5"/>
<evidence type="ECO:0000313" key="5">
    <source>
        <dbReference type="EMBL" id="TVO57605.1"/>
    </source>
</evidence>
<dbReference type="InterPro" id="IPR047584">
    <property type="entry name" value="CyaY"/>
</dbReference>
<keyword evidence="3 4" id="KW-0408">Iron</keyword>
<accession>A0A557SKN5</accession>
<evidence type="ECO:0000256" key="2">
    <source>
        <dbReference type="ARBA" id="ARBA00022723"/>
    </source>
</evidence>
<comment type="similarity">
    <text evidence="1 4">Belongs to the frataxin family.</text>
</comment>
<evidence type="ECO:0000256" key="3">
    <source>
        <dbReference type="ARBA" id="ARBA00023004"/>
    </source>
</evidence>
<keyword evidence="2 4" id="KW-0479">Metal-binding</keyword>
<dbReference type="EMBL" id="VMNK01000006">
    <property type="protein sequence ID" value="TVO57605.1"/>
    <property type="molecule type" value="Genomic_DNA"/>
</dbReference>